<protein>
    <submittedName>
        <fullName evidence="1">Uncharacterized protein</fullName>
    </submittedName>
</protein>
<proteinExistence type="predicted"/>
<name>A0A2V1E9A6_9PLEO</name>
<keyword evidence="2" id="KW-1185">Reference proteome</keyword>
<gene>
    <name evidence="1" type="ORF">DM02DRAFT_705733</name>
</gene>
<reference evidence="1 2" key="1">
    <citation type="journal article" date="2018" name="Sci. Rep.">
        <title>Comparative genomics provides insights into the lifestyle and reveals functional heterogeneity of dark septate endophytic fungi.</title>
        <authorList>
            <person name="Knapp D.G."/>
            <person name="Nemeth J.B."/>
            <person name="Barry K."/>
            <person name="Hainaut M."/>
            <person name="Henrissat B."/>
            <person name="Johnson J."/>
            <person name="Kuo A."/>
            <person name="Lim J.H.P."/>
            <person name="Lipzen A."/>
            <person name="Nolan M."/>
            <person name="Ohm R.A."/>
            <person name="Tamas L."/>
            <person name="Grigoriev I.V."/>
            <person name="Spatafora J.W."/>
            <person name="Nagy L.G."/>
            <person name="Kovacs G.M."/>
        </authorList>
    </citation>
    <scope>NUCLEOTIDE SEQUENCE [LARGE SCALE GENOMIC DNA]</scope>
    <source>
        <strain evidence="1 2">DSE2036</strain>
    </source>
</reference>
<accession>A0A2V1E9A6</accession>
<dbReference type="EMBL" id="KZ805305">
    <property type="protein sequence ID" value="PVI07198.1"/>
    <property type="molecule type" value="Genomic_DNA"/>
</dbReference>
<organism evidence="1 2">
    <name type="scientific">Periconia macrospinosa</name>
    <dbReference type="NCBI Taxonomy" id="97972"/>
    <lineage>
        <taxon>Eukaryota</taxon>
        <taxon>Fungi</taxon>
        <taxon>Dikarya</taxon>
        <taxon>Ascomycota</taxon>
        <taxon>Pezizomycotina</taxon>
        <taxon>Dothideomycetes</taxon>
        <taxon>Pleosporomycetidae</taxon>
        <taxon>Pleosporales</taxon>
        <taxon>Massarineae</taxon>
        <taxon>Periconiaceae</taxon>
        <taxon>Periconia</taxon>
    </lineage>
</organism>
<dbReference type="Proteomes" id="UP000244855">
    <property type="component" value="Unassembled WGS sequence"/>
</dbReference>
<sequence length="168" mass="19346">MAVFDRRSMLWFSDSCNPFLDMTVRRKLFVSRTALELDRMEGESEPVLQGLRNISFASKAANTKSAEDRLLNNALRHAVYAYAINWLPLQDIFRQTRGVDHLEAQRMEQDVRAQLWRQARTSVLPALSRPSYRSVVALILVSFTEMPIENEDPGFNHLCCQVQGGYEH</sequence>
<evidence type="ECO:0000313" key="1">
    <source>
        <dbReference type="EMBL" id="PVI07198.1"/>
    </source>
</evidence>
<dbReference type="AlphaFoldDB" id="A0A2V1E9A6"/>
<evidence type="ECO:0000313" key="2">
    <source>
        <dbReference type="Proteomes" id="UP000244855"/>
    </source>
</evidence>
<dbReference type="OrthoDB" id="5958943at2759"/>